<dbReference type="OMA" id="MENTSIW"/>
<dbReference type="Gene3D" id="3.80.10.10">
    <property type="entry name" value="Ribonuclease Inhibitor"/>
    <property type="match status" value="1"/>
</dbReference>
<dbReference type="EMBL" id="VFQX01000058">
    <property type="protein sequence ID" value="KAF0973782.1"/>
    <property type="molecule type" value="Genomic_DNA"/>
</dbReference>
<gene>
    <name evidence="2" type="ORF">FDP41_007169</name>
</gene>
<comment type="caution">
    <text evidence="2">The sequence shown here is derived from an EMBL/GenBank/DDBJ whole genome shotgun (WGS) entry which is preliminary data.</text>
</comment>
<dbReference type="GeneID" id="68114387"/>
<protein>
    <recommendedName>
        <fullName evidence="4">F-box domain-containing protein</fullName>
    </recommendedName>
</protein>
<keyword evidence="3" id="KW-1185">Reference proteome</keyword>
<dbReference type="RefSeq" id="XP_044558495.1">
    <property type="nucleotide sequence ID" value="XM_044710884.1"/>
</dbReference>
<evidence type="ECO:0000313" key="2">
    <source>
        <dbReference type="EMBL" id="KAF0973782.1"/>
    </source>
</evidence>
<feature type="compositionally biased region" description="Basic and acidic residues" evidence="1">
    <location>
        <begin position="17"/>
        <end position="32"/>
    </location>
</feature>
<evidence type="ECO:0000256" key="1">
    <source>
        <dbReference type="SAM" id="MobiDB-lite"/>
    </source>
</evidence>
<dbReference type="Proteomes" id="UP000444721">
    <property type="component" value="Unassembled WGS sequence"/>
</dbReference>
<dbReference type="SUPFAM" id="SSF52047">
    <property type="entry name" value="RNI-like"/>
    <property type="match status" value="1"/>
</dbReference>
<reference evidence="2 3" key="1">
    <citation type="journal article" date="2019" name="Sci. Rep.">
        <title>Nanopore sequencing improves the draft genome of the human pathogenic amoeba Naegleria fowleri.</title>
        <authorList>
            <person name="Liechti N."/>
            <person name="Schurch N."/>
            <person name="Bruggmann R."/>
            <person name="Wittwer M."/>
        </authorList>
    </citation>
    <scope>NUCLEOTIDE SEQUENCE [LARGE SCALE GENOMIC DNA]</scope>
    <source>
        <strain evidence="2 3">ATCC 30894</strain>
    </source>
</reference>
<evidence type="ECO:0008006" key="4">
    <source>
        <dbReference type="Google" id="ProtNLM"/>
    </source>
</evidence>
<proteinExistence type="predicted"/>
<accession>A0A6A5BG70</accession>
<organism evidence="2 3">
    <name type="scientific">Naegleria fowleri</name>
    <name type="common">Brain eating amoeba</name>
    <dbReference type="NCBI Taxonomy" id="5763"/>
    <lineage>
        <taxon>Eukaryota</taxon>
        <taxon>Discoba</taxon>
        <taxon>Heterolobosea</taxon>
        <taxon>Tetramitia</taxon>
        <taxon>Eutetramitia</taxon>
        <taxon>Vahlkampfiidae</taxon>
        <taxon>Naegleria</taxon>
    </lineage>
</organism>
<feature type="region of interest" description="Disordered" evidence="1">
    <location>
        <begin position="1"/>
        <end position="32"/>
    </location>
</feature>
<dbReference type="InterPro" id="IPR032675">
    <property type="entry name" value="LRR_dom_sf"/>
</dbReference>
<dbReference type="VEuPathDB" id="AmoebaDB:NfTy_009290"/>
<name>A0A6A5BG70_NAEFO</name>
<sequence length="645" mass="74704">MGRKDSKQPLSSSENIQKVEHVDSNSTSEIKRKREFHLNDDDALSRKHNVKKNKLLHKNSTNEMKQSSCLAVLSHDELGWILNFLLTGEVLMLSFCSKSMYHSVFSIVKEQFKYDASEATLTMRDISWTLTGALRTRKQLIVSERNVEKVKEIVKEIATRGGSLHELSRRWIFSVDCSSTEIFEMLSIASRNNMRTTAIVFEKECFNNDVEEFETAITHSELICTQAPMGFHLKNLVLDGMSLSRCDLLKLLSQTNALEKLEITIYSGTEDYIFQDDENNIYVPILESLKFLRINHDSDNGSPEKFSIDLLRLCPQLETFEYIFSCVHEELFISLAKMCPKLTRLIITCTDMETGDNLSEETIYQLLQAFPKLEHVDINLCSEISGDIFKKISEFPFLKYCSITSCYDFLNLSGPICFGGGILPNLEYFNIGAYFNFATTLERENFTTNIRTLAPNLKEFGNMQQFVDKKVLVDLFADTLTTLELDLPQMIKIPPKVTYLTIQIGDGRDLTVPLCSNKPNVMIKKLKLVMKKIGKKRLPSLLPFLEQVATLFPCITHFRLDYFDKRKYVEPILLTLMENTSIWKDLQYSHIDVKKVDKFVKARPRIALNTWRYYDRSSMELQMKDLSVFYYHWLVQDQHSFDEKW</sequence>
<dbReference type="VEuPathDB" id="AmoebaDB:FDP41_007169"/>
<dbReference type="AlphaFoldDB" id="A0A6A5BG70"/>
<dbReference type="VEuPathDB" id="AmoebaDB:NF0054650"/>
<evidence type="ECO:0000313" key="3">
    <source>
        <dbReference type="Proteomes" id="UP000444721"/>
    </source>
</evidence>